<dbReference type="InterPro" id="IPR015943">
    <property type="entry name" value="WD40/YVTN_repeat-like_dom_sf"/>
</dbReference>
<dbReference type="EMBL" id="JAOWRF010000134">
    <property type="protein sequence ID" value="MCV3213584.1"/>
    <property type="molecule type" value="Genomic_DNA"/>
</dbReference>
<dbReference type="Pfam" id="PF10282">
    <property type="entry name" value="Lactonase"/>
    <property type="match status" value="3"/>
</dbReference>
<keyword evidence="3" id="KW-1185">Reference proteome</keyword>
<accession>A0ABT3AWS8</accession>
<reference evidence="2 3" key="1">
    <citation type="submission" date="2022-10" db="EMBL/GenBank/DDBJ databases">
        <title>Identification of biosynthetic pathway for the production of the potent trypsin inhibitor radiosumin.</title>
        <authorList>
            <person name="Fewer D.P."/>
            <person name="Delbaje E."/>
            <person name="Ouyang X."/>
            <person name="Agostino P.D."/>
            <person name="Wahlsten M."/>
            <person name="Jokela J."/>
            <person name="Permi P."/>
            <person name="Haapaniemi E."/>
            <person name="Koistinen H."/>
        </authorList>
    </citation>
    <scope>NUCLEOTIDE SEQUENCE [LARGE SCALE GENOMIC DNA]</scope>
    <source>
        <strain evidence="2 3">NIES-515</strain>
    </source>
</reference>
<dbReference type="InterPro" id="IPR050282">
    <property type="entry name" value="Cycloisomerase_2"/>
</dbReference>
<dbReference type="PROSITE" id="PS51257">
    <property type="entry name" value="PROKAR_LIPOPROTEIN"/>
    <property type="match status" value="1"/>
</dbReference>
<proteinExistence type="inferred from homology"/>
<dbReference type="InterPro" id="IPR019405">
    <property type="entry name" value="Lactonase_7-beta_prop"/>
</dbReference>
<evidence type="ECO:0000256" key="1">
    <source>
        <dbReference type="ARBA" id="ARBA00005564"/>
    </source>
</evidence>
<protein>
    <submittedName>
        <fullName evidence="2">Lactonase family protein</fullName>
    </submittedName>
</protein>
<comment type="similarity">
    <text evidence="1">Belongs to the cycloisomerase 2 family.</text>
</comment>
<gene>
    <name evidence="2" type="ORF">OGM63_08600</name>
</gene>
<dbReference type="PANTHER" id="PTHR30344">
    <property type="entry name" value="6-PHOSPHOGLUCONOLACTONASE-RELATED"/>
    <property type="match status" value="1"/>
</dbReference>
<dbReference type="SUPFAM" id="SSF50974">
    <property type="entry name" value="Nitrous oxide reductase, N-terminal domain"/>
    <property type="match status" value="1"/>
</dbReference>
<evidence type="ECO:0000313" key="2">
    <source>
        <dbReference type="EMBL" id="MCV3213584.1"/>
    </source>
</evidence>
<dbReference type="InterPro" id="IPR011045">
    <property type="entry name" value="N2O_reductase_N"/>
</dbReference>
<name>A0ABT3AWS8_9CYAN</name>
<dbReference type="Gene3D" id="2.130.10.10">
    <property type="entry name" value="YVTN repeat-like/Quinoprotein amine dehydrogenase"/>
    <property type="match status" value="3"/>
</dbReference>
<comment type="caution">
    <text evidence="2">The sequence shown here is derived from an EMBL/GenBank/DDBJ whole genome shotgun (WGS) entry which is preliminary data.</text>
</comment>
<sequence>MANFHVRSNIKAMMKILLFIMSAAAACLLAFAVIPSAYARYSYPSQGFVYVQTNGVDGNEIVVYRRGNDGKLSYQSQVSTGGRGPGGAIDPLQSQSSIVLSDDDRFLFSVNAASGTITSFATSRSGLVLVDQEPSGGAFPNSIAVHNDLLYVLNASGNRNITGFRILPRGRLQKIDGSTRGVNSDQFDVGASTIAFSPDGQNIVVSERLANQFNVYKVKPDGLTDDPVVSPSVGQTPFGIYFTPQGTLVVSEAFQANQGAVSSYSINSDGLLNPISRSVPAQGLNTCWVVTTEDGRIAISSNPNSDSLTSFLVSPSGELSYLSTISIGSAIVPLDIAITRNSRYLYTLNSLPGSVSAFRVEDNGELKLIDTISKGLKGNSGLEGISAM</sequence>
<dbReference type="PANTHER" id="PTHR30344:SF1">
    <property type="entry name" value="6-PHOSPHOGLUCONOLACTONASE"/>
    <property type="match status" value="1"/>
</dbReference>
<dbReference type="Proteomes" id="UP001526143">
    <property type="component" value="Unassembled WGS sequence"/>
</dbReference>
<organism evidence="2 3">
    <name type="scientific">Plectonema radiosum NIES-515</name>
    <dbReference type="NCBI Taxonomy" id="2986073"/>
    <lineage>
        <taxon>Bacteria</taxon>
        <taxon>Bacillati</taxon>
        <taxon>Cyanobacteriota</taxon>
        <taxon>Cyanophyceae</taxon>
        <taxon>Oscillatoriophycideae</taxon>
        <taxon>Oscillatoriales</taxon>
        <taxon>Microcoleaceae</taxon>
        <taxon>Plectonema</taxon>
    </lineage>
</organism>
<evidence type="ECO:0000313" key="3">
    <source>
        <dbReference type="Proteomes" id="UP001526143"/>
    </source>
</evidence>